<dbReference type="EMBL" id="JADIMJ010000073">
    <property type="protein sequence ID" value="MBO8454046.1"/>
    <property type="molecule type" value="Genomic_DNA"/>
</dbReference>
<feature type="binding site" evidence="14">
    <location>
        <position position="204"/>
    </location>
    <ligand>
        <name>NAD(+)</name>
        <dbReference type="ChEBI" id="CHEBI:57540"/>
    </ligand>
</feature>
<feature type="binding site" evidence="14">
    <location>
        <begin position="327"/>
        <end position="330"/>
    </location>
    <ligand>
        <name>FAD</name>
        <dbReference type="ChEBI" id="CHEBI:57692"/>
    </ligand>
</feature>
<evidence type="ECO:0000256" key="10">
    <source>
        <dbReference type="ARBA" id="ARBA00023157"/>
    </source>
</evidence>
<dbReference type="PIRSF" id="PIRSF000350">
    <property type="entry name" value="Mercury_reductase_MerA"/>
    <property type="match status" value="1"/>
</dbReference>
<dbReference type="SUPFAM" id="SSF51905">
    <property type="entry name" value="FAD/NAD(P)-binding domain"/>
    <property type="match status" value="1"/>
</dbReference>
<dbReference type="GO" id="GO:0004148">
    <property type="term" value="F:dihydrolipoyl dehydrogenase (NADH) activity"/>
    <property type="evidence" value="ECO:0007669"/>
    <property type="project" value="UniProtKB-EC"/>
</dbReference>
<dbReference type="Gene3D" id="3.30.390.30">
    <property type="match status" value="1"/>
</dbReference>
<evidence type="ECO:0000256" key="14">
    <source>
        <dbReference type="PIRSR" id="PIRSR000350-3"/>
    </source>
</evidence>
<dbReference type="InterPro" id="IPR036188">
    <property type="entry name" value="FAD/NAD-bd_sf"/>
</dbReference>
<dbReference type="InterPro" id="IPR016156">
    <property type="entry name" value="FAD/NAD-linked_Rdtase_dimer_sf"/>
</dbReference>
<evidence type="ECO:0000256" key="12">
    <source>
        <dbReference type="ARBA" id="ARBA00049187"/>
    </source>
</evidence>
<gene>
    <name evidence="19" type="primary">lpdA</name>
    <name evidence="19" type="ORF">IAC07_04900</name>
</gene>
<evidence type="ECO:0000259" key="17">
    <source>
        <dbReference type="Pfam" id="PF02852"/>
    </source>
</evidence>
<evidence type="ECO:0000259" key="18">
    <source>
        <dbReference type="Pfam" id="PF07992"/>
    </source>
</evidence>
<keyword evidence="6 16" id="KW-0285">Flavoprotein</keyword>
<feature type="disulfide bond" description="Redox-active" evidence="15">
    <location>
        <begin position="38"/>
        <end position="43"/>
    </location>
</feature>
<dbReference type="Gene3D" id="3.50.50.60">
    <property type="entry name" value="FAD/NAD(P)-binding domain"/>
    <property type="match status" value="2"/>
</dbReference>
<evidence type="ECO:0000256" key="6">
    <source>
        <dbReference type="ARBA" id="ARBA00022630"/>
    </source>
</evidence>
<dbReference type="NCBIfam" id="TIGR01350">
    <property type="entry name" value="lipoamide_DH"/>
    <property type="match status" value="1"/>
</dbReference>
<feature type="binding site" evidence="14">
    <location>
        <begin position="181"/>
        <end position="188"/>
    </location>
    <ligand>
        <name>NAD(+)</name>
        <dbReference type="ChEBI" id="CHEBI:57540"/>
    </ligand>
</feature>
<evidence type="ECO:0000313" key="19">
    <source>
        <dbReference type="EMBL" id="MBO8454046.1"/>
    </source>
</evidence>
<comment type="caution">
    <text evidence="19">The sequence shown here is derived from an EMBL/GenBank/DDBJ whole genome shotgun (WGS) entry which is preliminary data.</text>
</comment>
<sequence>MKIVIIGAGPGGYETAVLAAKRGADVTLVESCAVGGTCLNEGCIPTKAFCRSAAMLEELGSASTLGITGLAYGFDFNAASARKDAIVAQLRDGVMTLLSHPRIRLVHGRASFADSTTVRVSSDSGSQSGNGEELISADCIIIATGSRPVFPDIPGKNLPGVVTSRELLGSESVPRRLCIIGAGVIGLEFASIFRSFGSEVTVIEYCREVLPRFDADIAKRLRQSLSKRGINFLTGTKVTEIVPSSMSGQTSDDTGGGLSVRFEKKGSGGTVGADKVLMAVGRRPALDTLNLDDAGIEYTPRGITVDAFMRTNVPGIYAVGDITGGVMLAHAAVMQGVRALDHAMGIEDNVNLAVMPAAVFTMPEVAAVGKTEEECREAGIEYICRKSFFRANGKALCLGETEGLCKLIVDRDGKLLGCHICGPHASDLIHEAAALVASGAGLDDLRSLVHVHPSLSEVLRAAASD</sequence>
<dbReference type="GO" id="GO:0050660">
    <property type="term" value="F:flavin adenine dinucleotide binding"/>
    <property type="evidence" value="ECO:0007669"/>
    <property type="project" value="InterPro"/>
</dbReference>
<keyword evidence="11 16" id="KW-0676">Redox-active center</keyword>
<evidence type="ECO:0000256" key="2">
    <source>
        <dbReference type="ARBA" id="ARBA00007532"/>
    </source>
</evidence>
<dbReference type="PANTHER" id="PTHR22912">
    <property type="entry name" value="DISULFIDE OXIDOREDUCTASE"/>
    <property type="match status" value="1"/>
</dbReference>
<comment type="miscellaneous">
    <text evidence="16">The active site is a redox-active disulfide bond.</text>
</comment>
<dbReference type="GO" id="GO:0005737">
    <property type="term" value="C:cytoplasm"/>
    <property type="evidence" value="ECO:0007669"/>
    <property type="project" value="UniProtKB-SubCell"/>
</dbReference>
<dbReference type="GO" id="GO:0006103">
    <property type="term" value="P:2-oxoglutarate metabolic process"/>
    <property type="evidence" value="ECO:0007669"/>
    <property type="project" value="TreeGrafter"/>
</dbReference>
<feature type="binding site" evidence="14">
    <location>
        <begin position="144"/>
        <end position="146"/>
    </location>
    <ligand>
        <name>FAD</name>
        <dbReference type="ChEBI" id="CHEBI:57692"/>
    </ligand>
</feature>
<dbReference type="PRINTS" id="PR00368">
    <property type="entry name" value="FADPNR"/>
</dbReference>
<dbReference type="InterPro" id="IPR001100">
    <property type="entry name" value="Pyr_nuc-diS_OxRdtase"/>
</dbReference>
<proteinExistence type="inferred from homology"/>
<evidence type="ECO:0000256" key="13">
    <source>
        <dbReference type="PIRSR" id="PIRSR000350-2"/>
    </source>
</evidence>
<comment type="similarity">
    <text evidence="2 16">Belongs to the class-I pyridine nucleotide-disulfide oxidoreductase family.</text>
</comment>
<dbReference type="Pfam" id="PF07992">
    <property type="entry name" value="Pyr_redox_2"/>
    <property type="match status" value="1"/>
</dbReference>
<feature type="binding site" evidence="14">
    <location>
        <position position="281"/>
    </location>
    <ligand>
        <name>NAD(+)</name>
        <dbReference type="ChEBI" id="CHEBI:57540"/>
    </ligand>
</feature>
<keyword evidence="5" id="KW-0963">Cytoplasm</keyword>
<evidence type="ECO:0000256" key="9">
    <source>
        <dbReference type="ARBA" id="ARBA00023027"/>
    </source>
</evidence>
<dbReference type="PRINTS" id="PR00411">
    <property type="entry name" value="PNDRDTASEI"/>
</dbReference>
<name>A0A940DMV0_9BACT</name>
<dbReference type="AlphaFoldDB" id="A0A940DMV0"/>
<keyword evidence="8 16" id="KW-0560">Oxidoreductase</keyword>
<evidence type="ECO:0000256" key="1">
    <source>
        <dbReference type="ARBA" id="ARBA00004496"/>
    </source>
</evidence>
<evidence type="ECO:0000256" key="7">
    <source>
        <dbReference type="ARBA" id="ARBA00022827"/>
    </source>
</evidence>
<dbReference type="EC" id="1.8.1.4" evidence="3 16"/>
<accession>A0A940DMV0</accession>
<dbReference type="InterPro" id="IPR004099">
    <property type="entry name" value="Pyr_nucl-diS_OxRdtase_dimer"/>
</dbReference>
<evidence type="ECO:0000256" key="15">
    <source>
        <dbReference type="PIRSR" id="PIRSR000350-4"/>
    </source>
</evidence>
<dbReference type="PROSITE" id="PS00076">
    <property type="entry name" value="PYRIDINE_REDOX_1"/>
    <property type="match status" value="1"/>
</dbReference>
<feature type="binding site" evidence="14">
    <location>
        <position position="47"/>
    </location>
    <ligand>
        <name>FAD</name>
        <dbReference type="ChEBI" id="CHEBI:57692"/>
    </ligand>
</feature>
<dbReference type="InterPro" id="IPR006258">
    <property type="entry name" value="Lipoamide_DH"/>
</dbReference>
<keyword evidence="9 14" id="KW-0520">NAD</keyword>
<evidence type="ECO:0000256" key="16">
    <source>
        <dbReference type="RuleBase" id="RU003692"/>
    </source>
</evidence>
<feature type="active site" description="Proton acceptor" evidence="13">
    <location>
        <position position="452"/>
    </location>
</feature>
<protein>
    <recommendedName>
        <fullName evidence="4 16">Dihydrolipoyl dehydrogenase</fullName>
        <ecNumber evidence="3 16">1.8.1.4</ecNumber>
    </recommendedName>
</protein>
<evidence type="ECO:0000313" key="20">
    <source>
        <dbReference type="Proteomes" id="UP000771749"/>
    </source>
</evidence>
<reference evidence="19" key="2">
    <citation type="journal article" date="2021" name="PeerJ">
        <title>Extensive microbial diversity within the chicken gut microbiome revealed by metagenomics and culture.</title>
        <authorList>
            <person name="Gilroy R."/>
            <person name="Ravi A."/>
            <person name="Getino M."/>
            <person name="Pursley I."/>
            <person name="Horton D.L."/>
            <person name="Alikhan N.F."/>
            <person name="Baker D."/>
            <person name="Gharbi K."/>
            <person name="Hall N."/>
            <person name="Watson M."/>
            <person name="Adriaenssens E.M."/>
            <person name="Foster-Nyarko E."/>
            <person name="Jarju S."/>
            <person name="Secka A."/>
            <person name="Antonio M."/>
            <person name="Oren A."/>
            <person name="Chaudhuri R.R."/>
            <person name="La Ragione R."/>
            <person name="Hildebrand F."/>
            <person name="Pallen M.J."/>
        </authorList>
    </citation>
    <scope>NUCLEOTIDE SEQUENCE</scope>
    <source>
        <strain evidence="19">F1-3629</strain>
    </source>
</reference>
<evidence type="ECO:0000256" key="11">
    <source>
        <dbReference type="ARBA" id="ARBA00023284"/>
    </source>
</evidence>
<feature type="domain" description="Pyridine nucleotide-disulphide oxidoreductase dimerisation" evidence="17">
    <location>
        <begin position="355"/>
        <end position="462"/>
    </location>
</feature>
<reference evidence="19" key="1">
    <citation type="submission" date="2020-10" db="EMBL/GenBank/DDBJ databases">
        <authorList>
            <person name="Gilroy R."/>
        </authorList>
    </citation>
    <scope>NUCLEOTIDE SEQUENCE</scope>
    <source>
        <strain evidence="19">F1-3629</strain>
    </source>
</reference>
<organism evidence="19 20">
    <name type="scientific">Candidatus Cryptobacteroides gallistercoris</name>
    <dbReference type="NCBI Taxonomy" id="2840765"/>
    <lineage>
        <taxon>Bacteria</taxon>
        <taxon>Pseudomonadati</taxon>
        <taxon>Bacteroidota</taxon>
        <taxon>Bacteroidia</taxon>
        <taxon>Bacteroidales</taxon>
        <taxon>Candidatus Cryptobacteroides</taxon>
    </lineage>
</organism>
<comment type="subcellular location">
    <subcellularLocation>
        <location evidence="1">Cytoplasm</location>
    </subcellularLocation>
</comment>
<feature type="binding site" evidence="14">
    <location>
        <position position="321"/>
    </location>
    <ligand>
        <name>FAD</name>
        <dbReference type="ChEBI" id="CHEBI:57692"/>
    </ligand>
</feature>
<keyword evidence="7 14" id="KW-0274">FAD</keyword>
<keyword evidence="14" id="KW-0547">Nucleotide-binding</keyword>
<feature type="domain" description="FAD/NAD(P)-binding" evidence="18">
    <location>
        <begin position="1"/>
        <end position="336"/>
    </location>
</feature>
<dbReference type="InterPro" id="IPR023753">
    <property type="entry name" value="FAD/NAD-binding_dom"/>
</dbReference>
<evidence type="ECO:0000256" key="5">
    <source>
        <dbReference type="ARBA" id="ARBA00022490"/>
    </source>
</evidence>
<evidence type="ECO:0000256" key="8">
    <source>
        <dbReference type="ARBA" id="ARBA00023002"/>
    </source>
</evidence>
<evidence type="ECO:0000256" key="3">
    <source>
        <dbReference type="ARBA" id="ARBA00012608"/>
    </source>
</evidence>
<dbReference type="Pfam" id="PF02852">
    <property type="entry name" value="Pyr_redox_dim"/>
    <property type="match status" value="1"/>
</dbReference>
<comment type="cofactor">
    <cofactor evidence="14 16">
        <name>FAD</name>
        <dbReference type="ChEBI" id="CHEBI:57692"/>
    </cofactor>
    <text evidence="14 16">Binds 1 FAD per subunit.</text>
</comment>
<comment type="catalytic activity">
    <reaction evidence="12 16">
        <text>N(6)-[(R)-dihydrolipoyl]-L-lysyl-[protein] + NAD(+) = N(6)-[(R)-lipoyl]-L-lysyl-[protein] + NADH + H(+)</text>
        <dbReference type="Rhea" id="RHEA:15045"/>
        <dbReference type="Rhea" id="RHEA-COMP:10474"/>
        <dbReference type="Rhea" id="RHEA-COMP:10475"/>
        <dbReference type="ChEBI" id="CHEBI:15378"/>
        <dbReference type="ChEBI" id="CHEBI:57540"/>
        <dbReference type="ChEBI" id="CHEBI:57945"/>
        <dbReference type="ChEBI" id="CHEBI:83099"/>
        <dbReference type="ChEBI" id="CHEBI:83100"/>
        <dbReference type="EC" id="1.8.1.4"/>
    </reaction>
</comment>
<keyword evidence="10" id="KW-1015">Disulfide bond</keyword>
<evidence type="ECO:0000256" key="4">
    <source>
        <dbReference type="ARBA" id="ARBA00016961"/>
    </source>
</evidence>
<dbReference type="SUPFAM" id="SSF55424">
    <property type="entry name" value="FAD/NAD-linked reductases, dimerisation (C-terminal) domain"/>
    <property type="match status" value="1"/>
</dbReference>
<dbReference type="InterPro" id="IPR050151">
    <property type="entry name" value="Class-I_Pyr_Nuc-Dis_Oxidored"/>
</dbReference>
<dbReference type="Proteomes" id="UP000771749">
    <property type="component" value="Unassembled WGS sequence"/>
</dbReference>
<dbReference type="FunFam" id="3.30.390.30:FF:000001">
    <property type="entry name" value="Dihydrolipoyl dehydrogenase"/>
    <property type="match status" value="1"/>
</dbReference>
<dbReference type="InterPro" id="IPR012999">
    <property type="entry name" value="Pyr_OxRdtase_I_AS"/>
</dbReference>
<dbReference type="PANTHER" id="PTHR22912:SF217">
    <property type="entry name" value="DIHYDROLIPOYL DEHYDROGENASE"/>
    <property type="match status" value="1"/>
</dbReference>